<evidence type="ECO:0000256" key="4">
    <source>
        <dbReference type="ARBA" id="ARBA00023163"/>
    </source>
</evidence>
<keyword evidence="3" id="KW-0238">DNA-binding</keyword>
<protein>
    <submittedName>
        <fullName evidence="7">MerR family transcriptional regulator</fullName>
    </submittedName>
</protein>
<keyword evidence="1" id="KW-0678">Repressor</keyword>
<feature type="coiled-coil region" evidence="5">
    <location>
        <begin position="80"/>
        <end position="107"/>
    </location>
</feature>
<evidence type="ECO:0000256" key="5">
    <source>
        <dbReference type="SAM" id="Coils"/>
    </source>
</evidence>
<evidence type="ECO:0000256" key="3">
    <source>
        <dbReference type="ARBA" id="ARBA00023125"/>
    </source>
</evidence>
<feature type="domain" description="HTH merR-type" evidence="6">
    <location>
        <begin position="5"/>
        <end position="74"/>
    </location>
</feature>
<sequence length="245" mass="27369">MRGDEYTVGDLARRSGTTVRALHHYEKLGLLSPSGRSEAGYRLYSDADVQVLHRILAYQQMGVALKDIGPLLGPDAPPLAELLAKQITQAEAELKRQQNLLAMLKRVQTRAAAGGPELSDYLLQLMAARRSYERWFSADELQRMKAAQDAMGDEGVARFRAEMERLLPAMREQMERGADPTGPEVRPLALDWIELTRGMPDDEEMRRKGREMFTAQPELLKGSGFTTQLLEFLDRAVAAAKGKQA</sequence>
<evidence type="ECO:0000256" key="1">
    <source>
        <dbReference type="ARBA" id="ARBA00022491"/>
    </source>
</evidence>
<evidence type="ECO:0000313" key="8">
    <source>
        <dbReference type="Proteomes" id="UP001285263"/>
    </source>
</evidence>
<dbReference type="PANTHER" id="PTHR30204:SF69">
    <property type="entry name" value="MERR-FAMILY TRANSCRIPTIONAL REGULATOR"/>
    <property type="match status" value="1"/>
</dbReference>
<reference evidence="7 8" key="1">
    <citation type="submission" date="2023-11" db="EMBL/GenBank/DDBJ databases">
        <title>Paucibacter sp. nov., isolated from fresh soil in Korea.</title>
        <authorList>
            <person name="Le N.T.T."/>
        </authorList>
    </citation>
    <scope>NUCLEOTIDE SEQUENCE [LARGE SCALE GENOMIC DNA]</scope>
    <source>
        <strain evidence="7 8">R3-3</strain>
    </source>
</reference>
<dbReference type="Proteomes" id="UP001285263">
    <property type="component" value="Unassembled WGS sequence"/>
</dbReference>
<gene>
    <name evidence="7" type="ORF">SNE35_21885</name>
</gene>
<dbReference type="EMBL" id="JAXCLA010000007">
    <property type="protein sequence ID" value="MDY0747173.1"/>
    <property type="molecule type" value="Genomic_DNA"/>
</dbReference>
<dbReference type="Pfam" id="PF13411">
    <property type="entry name" value="MerR_1"/>
    <property type="match status" value="1"/>
</dbReference>
<dbReference type="SUPFAM" id="SSF46955">
    <property type="entry name" value="Putative DNA-binding domain"/>
    <property type="match status" value="1"/>
</dbReference>
<evidence type="ECO:0000256" key="2">
    <source>
        <dbReference type="ARBA" id="ARBA00023015"/>
    </source>
</evidence>
<keyword evidence="2" id="KW-0805">Transcription regulation</keyword>
<evidence type="ECO:0000313" key="7">
    <source>
        <dbReference type="EMBL" id="MDY0747173.1"/>
    </source>
</evidence>
<comment type="caution">
    <text evidence="7">The sequence shown here is derived from an EMBL/GenBank/DDBJ whole genome shotgun (WGS) entry which is preliminary data.</text>
</comment>
<dbReference type="Pfam" id="PF07739">
    <property type="entry name" value="TipAS"/>
    <property type="match status" value="1"/>
</dbReference>
<dbReference type="InterPro" id="IPR012925">
    <property type="entry name" value="TipAS_dom"/>
</dbReference>
<organism evidence="7 8">
    <name type="scientific">Roseateles agri</name>
    <dbReference type="NCBI Taxonomy" id="3098619"/>
    <lineage>
        <taxon>Bacteria</taxon>
        <taxon>Pseudomonadati</taxon>
        <taxon>Pseudomonadota</taxon>
        <taxon>Betaproteobacteria</taxon>
        <taxon>Burkholderiales</taxon>
        <taxon>Sphaerotilaceae</taxon>
        <taxon>Roseateles</taxon>
    </lineage>
</organism>
<dbReference type="PROSITE" id="PS50937">
    <property type="entry name" value="HTH_MERR_2"/>
    <property type="match status" value="1"/>
</dbReference>
<dbReference type="InterPro" id="IPR000551">
    <property type="entry name" value="MerR-type_HTH_dom"/>
</dbReference>
<keyword evidence="5" id="KW-0175">Coiled coil</keyword>
<evidence type="ECO:0000259" key="6">
    <source>
        <dbReference type="PROSITE" id="PS50937"/>
    </source>
</evidence>
<dbReference type="InterPro" id="IPR047057">
    <property type="entry name" value="MerR_fam"/>
</dbReference>
<dbReference type="RefSeq" id="WP_320425133.1">
    <property type="nucleotide sequence ID" value="NZ_JAXCLA010000007.1"/>
</dbReference>
<keyword evidence="4" id="KW-0804">Transcription</keyword>
<dbReference type="InterPro" id="IPR009061">
    <property type="entry name" value="DNA-bd_dom_put_sf"/>
</dbReference>
<keyword evidence="8" id="KW-1185">Reference proteome</keyword>
<dbReference type="Gene3D" id="1.10.1660.10">
    <property type="match status" value="1"/>
</dbReference>
<dbReference type="CDD" id="cd01106">
    <property type="entry name" value="HTH_TipAL-Mta"/>
    <property type="match status" value="1"/>
</dbReference>
<accession>A0ABU5DLJ9</accession>
<proteinExistence type="predicted"/>
<dbReference type="PANTHER" id="PTHR30204">
    <property type="entry name" value="REDOX-CYCLING DRUG-SENSING TRANSCRIPTIONAL ACTIVATOR SOXR"/>
    <property type="match status" value="1"/>
</dbReference>
<dbReference type="SMART" id="SM00422">
    <property type="entry name" value="HTH_MERR"/>
    <property type="match status" value="1"/>
</dbReference>
<dbReference type="PRINTS" id="PR00040">
    <property type="entry name" value="HTHMERR"/>
</dbReference>
<name>A0ABU5DLJ9_9BURK</name>